<gene>
    <name evidence="2" type="ORF">CH365_14150</name>
</gene>
<dbReference type="Proteomes" id="UP000231843">
    <property type="component" value="Unassembled WGS sequence"/>
</dbReference>
<reference evidence="2 3" key="1">
    <citation type="submission" date="2017-07" db="EMBL/GenBank/DDBJ databases">
        <title>Leptospira spp. isolated from tropical soils.</title>
        <authorList>
            <person name="Thibeaux R."/>
            <person name="Iraola G."/>
            <person name="Ferres I."/>
            <person name="Bierque E."/>
            <person name="Girault D."/>
            <person name="Soupe-Gilbert M.-E."/>
            <person name="Picardeau M."/>
            <person name="Goarant C."/>
        </authorList>
    </citation>
    <scope>NUCLEOTIDE SEQUENCE [LARGE SCALE GENOMIC DNA]</scope>
    <source>
        <strain evidence="2 3">ES4-C-A1</strain>
    </source>
</reference>
<evidence type="ECO:0000313" key="2">
    <source>
        <dbReference type="EMBL" id="PJZ76600.1"/>
    </source>
</evidence>
<feature type="signal peptide" evidence="1">
    <location>
        <begin position="1"/>
        <end position="28"/>
    </location>
</feature>
<proteinExistence type="predicted"/>
<organism evidence="2 3">
    <name type="scientific">Leptospira neocaledonica</name>
    <dbReference type="NCBI Taxonomy" id="2023192"/>
    <lineage>
        <taxon>Bacteria</taxon>
        <taxon>Pseudomonadati</taxon>
        <taxon>Spirochaetota</taxon>
        <taxon>Spirochaetia</taxon>
        <taxon>Leptospirales</taxon>
        <taxon>Leptospiraceae</taxon>
        <taxon>Leptospira</taxon>
    </lineage>
</organism>
<protein>
    <submittedName>
        <fullName evidence="2">Uncharacterized protein</fullName>
    </submittedName>
</protein>
<dbReference type="OrthoDB" id="331649at2"/>
<accession>A0A2M9ZX24</accession>
<feature type="chain" id="PRO_5014773950" evidence="1">
    <location>
        <begin position="29"/>
        <end position="333"/>
    </location>
</feature>
<sequence>MFFRMRHNFLAQFLLIASLALGSSSAFAEGNSDSEFSSQMLVEAEDSISEELKSIYQEEVDQVLAEGISYSEEERLSDFPDLDSLLADDSIPNKIAKISKGQKVEKGKFSDSKVGIQNRKTISEIFSDSSNLSQNCTLGLNVLLPISKLGQVGLEFLPRFEAGSRTVSHEVFPVPGNSYANLLPGCPGRISLYLSGEGYATKSVCSIENQRNLLIWPGVPTTESAGFAKTVENALESGLSQEFGQILDISHGSGRSHENRTFFRAYQHKGSGVGKSAIVHSGHRVVAIEFSMKKVEIQSLSQDLHSSLKRDLSMAGQDSYKFSSGRPTPEILT</sequence>
<evidence type="ECO:0000256" key="1">
    <source>
        <dbReference type="SAM" id="SignalP"/>
    </source>
</evidence>
<dbReference type="AlphaFoldDB" id="A0A2M9ZX24"/>
<keyword evidence="1" id="KW-0732">Signal</keyword>
<dbReference type="EMBL" id="NPEA01000007">
    <property type="protein sequence ID" value="PJZ76600.1"/>
    <property type="molecule type" value="Genomic_DNA"/>
</dbReference>
<keyword evidence="3" id="KW-1185">Reference proteome</keyword>
<name>A0A2M9ZX24_9LEPT</name>
<evidence type="ECO:0000313" key="3">
    <source>
        <dbReference type="Proteomes" id="UP000231843"/>
    </source>
</evidence>
<comment type="caution">
    <text evidence="2">The sequence shown here is derived from an EMBL/GenBank/DDBJ whole genome shotgun (WGS) entry which is preliminary data.</text>
</comment>